<dbReference type="InterPro" id="IPR006652">
    <property type="entry name" value="Kelch_1"/>
</dbReference>
<protein>
    <recommendedName>
        <fullName evidence="4">Kelch-like protein</fullName>
    </recommendedName>
</protein>
<dbReference type="SMART" id="SM00612">
    <property type="entry name" value="Kelch"/>
    <property type="match status" value="2"/>
</dbReference>
<comment type="caution">
    <text evidence="2">The sequence shown here is derived from an EMBL/GenBank/DDBJ whole genome shotgun (WGS) entry which is preliminary data.</text>
</comment>
<dbReference type="Gene3D" id="2.120.10.80">
    <property type="entry name" value="Kelch-type beta propeller"/>
    <property type="match status" value="1"/>
</dbReference>
<dbReference type="Pfam" id="PF01344">
    <property type="entry name" value="Kelch_1"/>
    <property type="match status" value="3"/>
</dbReference>
<dbReference type="PANTHER" id="PTHR46375:SF3">
    <property type="entry name" value="KELCH REPEAT AND BTB DOMAIN-CONTAINING PROTEIN 13"/>
    <property type="match status" value="1"/>
</dbReference>
<evidence type="ECO:0008006" key="4">
    <source>
        <dbReference type="Google" id="ProtNLM"/>
    </source>
</evidence>
<dbReference type="InterPro" id="IPR015915">
    <property type="entry name" value="Kelch-typ_b-propeller"/>
</dbReference>
<organism evidence="2 3">
    <name type="scientific">Rhamnusium bicolor</name>
    <dbReference type="NCBI Taxonomy" id="1586634"/>
    <lineage>
        <taxon>Eukaryota</taxon>
        <taxon>Metazoa</taxon>
        <taxon>Ecdysozoa</taxon>
        <taxon>Arthropoda</taxon>
        <taxon>Hexapoda</taxon>
        <taxon>Insecta</taxon>
        <taxon>Pterygota</taxon>
        <taxon>Neoptera</taxon>
        <taxon>Endopterygota</taxon>
        <taxon>Coleoptera</taxon>
        <taxon>Polyphaga</taxon>
        <taxon>Cucujiformia</taxon>
        <taxon>Chrysomeloidea</taxon>
        <taxon>Cerambycidae</taxon>
        <taxon>Lepturinae</taxon>
        <taxon>Rhagiini</taxon>
        <taxon>Rhamnusium</taxon>
    </lineage>
</organism>
<name>A0AAV8ZRP7_9CUCU</name>
<proteinExistence type="predicted"/>
<reference evidence="2" key="1">
    <citation type="journal article" date="2023" name="Insect Mol. Biol.">
        <title>Genome sequencing provides insights into the evolution of gene families encoding plant cell wall-degrading enzymes in longhorned beetles.</title>
        <authorList>
            <person name="Shin N.R."/>
            <person name="Okamura Y."/>
            <person name="Kirsch R."/>
            <person name="Pauchet Y."/>
        </authorList>
    </citation>
    <scope>NUCLEOTIDE SEQUENCE</scope>
    <source>
        <strain evidence="2">RBIC_L_NR</strain>
    </source>
</reference>
<keyword evidence="3" id="KW-1185">Reference proteome</keyword>
<dbReference type="SUPFAM" id="SSF117281">
    <property type="entry name" value="Kelch motif"/>
    <property type="match status" value="1"/>
</dbReference>
<dbReference type="Proteomes" id="UP001162156">
    <property type="component" value="Unassembled WGS sequence"/>
</dbReference>
<sequence>MENVKYIQYKFNKITKFYTFYDSIIISPNPTLINYNISINDLGFNGQVVMSSAEVYDTASKQWSYIPDMTSPRSGVSLVAFENTLYAIGGFNGYTRLPSGEKYTPDISVEWTEIAEMLTPRSNFATVILDDYVFVIGGFNDRFVSG</sequence>
<evidence type="ECO:0000256" key="1">
    <source>
        <dbReference type="ARBA" id="ARBA00022441"/>
    </source>
</evidence>
<gene>
    <name evidence="2" type="ORF">NQ314_002953</name>
</gene>
<dbReference type="InterPro" id="IPR052392">
    <property type="entry name" value="Kelch-BTB_domain-containing"/>
</dbReference>
<dbReference type="AlphaFoldDB" id="A0AAV8ZRP7"/>
<dbReference type="EMBL" id="JANEYF010000876">
    <property type="protein sequence ID" value="KAJ8967301.1"/>
    <property type="molecule type" value="Genomic_DNA"/>
</dbReference>
<keyword evidence="1" id="KW-0880">Kelch repeat</keyword>
<evidence type="ECO:0000313" key="3">
    <source>
        <dbReference type="Proteomes" id="UP001162156"/>
    </source>
</evidence>
<dbReference type="PANTHER" id="PTHR46375">
    <property type="entry name" value="KELCH REPEAT AND BTB DOMAIN-CONTAINING PROTEIN 13-RELATED"/>
    <property type="match status" value="1"/>
</dbReference>
<accession>A0AAV8ZRP7</accession>
<evidence type="ECO:0000313" key="2">
    <source>
        <dbReference type="EMBL" id="KAJ8967301.1"/>
    </source>
</evidence>